<keyword evidence="6" id="KW-0092">Biotin</keyword>
<sequence>MADTFRKVLIANRGEIAVRIQRSLRRLGIASVAIYSEPDRHARHVLDTDESVGLGGHSAAESYLQAERILEIAVQTGVDAVIPGYGFLSENADFAENCEQAGIAFVGPTPEQIRQFGLKHTARALAIEAGVPLAPGTGLLIDVDQACAEAARIGYPVMLKSTAGGGGIGLTRCNDEAELRQAFASVQRLGQSFFANSGVFLERFVARARHVEVQIFGDGQGRVLALGERDCSLQRRNQKVIEETPAPNMPPATREALFTAAERLGRTVSYRNAGTVEFMYEAERDAFYFLEVNTRLQVEHPITEMVTGIDLVEWMLRTAAGNPPELSRRPESRGVAIEARIYAEDPLKDFQPSPGLLTEVHFPEEVRVDSYVEGGTEVSSFYDPMIAKLIVHGEDRAQALGKLQRALDQTRIGGIVSNLGYLRQISRASLFVDARLSTTALSDFQYHPRVAEVLEGGTYSTIQDNPGRVGYWHIGVPPSGPMDDYAFDLANRLVGNPKGAAGLECTLVGVRIRFHVEAHIALTGAPLKATLDGQPVEGWRTILVRAGQLLDMGRVEAGCRAYLAVAGGFDVPVYLGSRSTFALGQFGGHGGRPIRTGDMLALGTAVSAVAMLEVPVPMIPQYAQHWTIGVLYGPHGAPDFFSPEFINRFFSTDWEVHYNSNRLGIRLMGPRPVWARSDGGEAGLHPSNIHDTEYAIGAINFTGDMPVILGKDGPSLGGFVCPATIAKAELWKMGQVKPGDWVRFVPLDFATARQLEVLRDGAIRTLTPLPGLCLNQPPACLQGEPVLDLRPAQSGLPGVAYRQAGDSYVLLEYGDNVLDLRARFRVHALMEALKARAEPGIEELSPGVRSLQVRYDSRAIDQARLLAVLREIEDGLPPIQRMQVPGRIVHLPLTFEDSATLDAVSRYRQSVRDTAPWLPRNAEFIRRINGLESVQEVIDTIYDASYLVLGLGDVYLGAPCAVPVDPRHRLRTSKYNPARTFTAEGTVGIGGVYMCIYGMDSPGGYQLVGRTLPIWNTYLRNPQFMNGKPWLLRFFDQVRFYPVSEETLTQLRDAFRYGRHEIRMEETVFDLGEYERFLEENAEAIAAFQSRQDDAFAQEITLWSEEERSPEAAVLASMEQDMGLQEHEIMVCADMTSSVWKFLVEPGQSIQSGEPLVILEAMKMEFTISAPCAGKITRLQYKTGDLVSHGMPLLVIDTEE</sequence>
<dbReference type="PROSITE" id="PS00866">
    <property type="entry name" value="CPSASE_1"/>
    <property type="match status" value="1"/>
</dbReference>
<dbReference type="SUPFAM" id="SSF56059">
    <property type="entry name" value="Glutathione synthetase ATP-binding domain-like"/>
    <property type="match status" value="1"/>
</dbReference>
<dbReference type="Gene3D" id="2.40.50.100">
    <property type="match status" value="1"/>
</dbReference>
<proteinExistence type="predicted"/>
<dbReference type="Pfam" id="PF02626">
    <property type="entry name" value="CT_A_B"/>
    <property type="match status" value="1"/>
</dbReference>
<protein>
    <submittedName>
        <fullName evidence="11">Urea carboxylase</fullName>
    </submittedName>
</protein>
<evidence type="ECO:0000256" key="3">
    <source>
        <dbReference type="ARBA" id="ARBA00022741"/>
    </source>
</evidence>
<dbReference type="Pfam" id="PF00364">
    <property type="entry name" value="Biotin_lipoyl"/>
    <property type="match status" value="1"/>
</dbReference>
<dbReference type="GO" id="GO:0046872">
    <property type="term" value="F:metal ion binding"/>
    <property type="evidence" value="ECO:0007669"/>
    <property type="project" value="InterPro"/>
</dbReference>
<dbReference type="InterPro" id="IPR011761">
    <property type="entry name" value="ATP-grasp"/>
</dbReference>
<dbReference type="GO" id="GO:0016787">
    <property type="term" value="F:hydrolase activity"/>
    <property type="evidence" value="ECO:0007669"/>
    <property type="project" value="UniProtKB-KW"/>
</dbReference>
<dbReference type="InterPro" id="IPR011764">
    <property type="entry name" value="Biotin_carboxylation_dom"/>
</dbReference>
<dbReference type="PROSITE" id="PS50968">
    <property type="entry name" value="BIOTINYL_LIPOYL"/>
    <property type="match status" value="1"/>
</dbReference>
<dbReference type="PROSITE" id="PS50975">
    <property type="entry name" value="ATP_GRASP"/>
    <property type="match status" value="1"/>
</dbReference>
<dbReference type="PROSITE" id="PS00867">
    <property type="entry name" value="CPSASE_2"/>
    <property type="match status" value="1"/>
</dbReference>
<dbReference type="InterPro" id="IPR003778">
    <property type="entry name" value="CT_A_B"/>
</dbReference>
<dbReference type="PROSITE" id="PS50979">
    <property type="entry name" value="BC"/>
    <property type="match status" value="1"/>
</dbReference>
<dbReference type="NCBIfam" id="TIGR00724">
    <property type="entry name" value="urea_amlyse_rel"/>
    <property type="match status" value="1"/>
</dbReference>
<dbReference type="InterPro" id="IPR005482">
    <property type="entry name" value="Biotin_COase_C"/>
</dbReference>
<dbReference type="PANTHER" id="PTHR18866">
    <property type="entry name" value="CARBOXYLASE:PYRUVATE/ACETYL-COA/PROPIONYL-COA CARBOXYLASE"/>
    <property type="match status" value="1"/>
</dbReference>
<dbReference type="GO" id="GO:0004847">
    <property type="term" value="F:urea carboxylase activity"/>
    <property type="evidence" value="ECO:0007669"/>
    <property type="project" value="TreeGrafter"/>
</dbReference>
<name>A0A1B9C0V1_9PROT</name>
<dbReference type="Pfam" id="PF00289">
    <property type="entry name" value="Biotin_carb_N"/>
    <property type="match status" value="1"/>
</dbReference>
<feature type="domain" description="Biotin carboxylation" evidence="10">
    <location>
        <begin position="4"/>
        <end position="446"/>
    </location>
</feature>
<evidence type="ECO:0000256" key="2">
    <source>
        <dbReference type="ARBA" id="ARBA00022598"/>
    </source>
</evidence>
<keyword evidence="3 7" id="KW-0547">Nucleotide-binding</keyword>
<dbReference type="InterPro" id="IPR011053">
    <property type="entry name" value="Single_hybrid_motif"/>
</dbReference>
<organism evidence="11 12">
    <name type="scientific">Acidithiobacillus ferrivorans</name>
    <dbReference type="NCBI Taxonomy" id="160808"/>
    <lineage>
        <taxon>Bacteria</taxon>
        <taxon>Pseudomonadati</taxon>
        <taxon>Pseudomonadota</taxon>
        <taxon>Acidithiobacillia</taxon>
        <taxon>Acidithiobacillales</taxon>
        <taxon>Acidithiobacillaceae</taxon>
        <taxon>Acidithiobacillus</taxon>
    </lineage>
</organism>
<dbReference type="InterPro" id="IPR001882">
    <property type="entry name" value="Biotin_BS"/>
</dbReference>
<dbReference type="InterPro" id="IPR016185">
    <property type="entry name" value="PreATP-grasp_dom_sf"/>
</dbReference>
<dbReference type="InterPro" id="IPR003833">
    <property type="entry name" value="CT_C_D"/>
</dbReference>
<dbReference type="InterPro" id="IPR005481">
    <property type="entry name" value="BC-like_N"/>
</dbReference>
<dbReference type="CDD" id="cd06850">
    <property type="entry name" value="biotinyl_domain"/>
    <property type="match status" value="1"/>
</dbReference>
<keyword evidence="4" id="KW-0378">Hydrolase</keyword>
<dbReference type="InterPro" id="IPR029000">
    <property type="entry name" value="Cyclophilin-like_dom_sf"/>
</dbReference>
<dbReference type="SUPFAM" id="SSF160467">
    <property type="entry name" value="PH0987 N-terminal domain-like"/>
    <property type="match status" value="1"/>
</dbReference>
<dbReference type="InterPro" id="IPR005479">
    <property type="entry name" value="CPAse_ATP-bd"/>
</dbReference>
<dbReference type="PROSITE" id="PS00188">
    <property type="entry name" value="BIOTIN"/>
    <property type="match status" value="1"/>
</dbReference>
<dbReference type="NCBIfam" id="TIGR02712">
    <property type="entry name" value="urea_carbox"/>
    <property type="match status" value="1"/>
</dbReference>
<evidence type="ECO:0000313" key="12">
    <source>
        <dbReference type="Proteomes" id="UP000093129"/>
    </source>
</evidence>
<accession>A0A1B9C0V1</accession>
<comment type="cofactor">
    <cofactor evidence="1">
        <name>biotin</name>
        <dbReference type="ChEBI" id="CHEBI:57586"/>
    </cofactor>
</comment>
<dbReference type="Pfam" id="PF02785">
    <property type="entry name" value="Biotin_carb_C"/>
    <property type="match status" value="1"/>
</dbReference>
<keyword evidence="5 7" id="KW-0067">ATP-binding</keyword>
<dbReference type="InterPro" id="IPR050856">
    <property type="entry name" value="Biotin_carboxylase_complex"/>
</dbReference>
<comment type="caution">
    <text evidence="11">The sequence shown here is derived from an EMBL/GenBank/DDBJ whole genome shotgun (WGS) entry which is preliminary data.</text>
</comment>
<evidence type="ECO:0000256" key="5">
    <source>
        <dbReference type="ARBA" id="ARBA00022840"/>
    </source>
</evidence>
<dbReference type="SUPFAM" id="SSF51230">
    <property type="entry name" value="Single hybrid motif"/>
    <property type="match status" value="1"/>
</dbReference>
<feature type="domain" description="Lipoyl-binding" evidence="8">
    <location>
        <begin position="1113"/>
        <end position="1197"/>
    </location>
</feature>
<keyword evidence="2" id="KW-0436">Ligase</keyword>
<reference evidence="11 12" key="1">
    <citation type="submission" date="2016-07" db="EMBL/GenBank/DDBJ databases">
        <title>Draft genome of a psychrotolerant acidophile Acidithiobacillus ferrivorans strain YL15.</title>
        <authorList>
            <person name="Peng T."/>
            <person name="Ma L."/>
            <person name="Nan M."/>
            <person name="An N."/>
            <person name="Wang M."/>
            <person name="Qiu G."/>
            <person name="Zeng W."/>
        </authorList>
    </citation>
    <scope>NUCLEOTIDE SEQUENCE [LARGE SCALE GENOMIC DNA]</scope>
    <source>
        <strain evidence="11 12">YL15</strain>
    </source>
</reference>
<evidence type="ECO:0000313" key="11">
    <source>
        <dbReference type="EMBL" id="OCB03606.1"/>
    </source>
</evidence>
<dbReference type="InterPro" id="IPR014084">
    <property type="entry name" value="Urea_COase"/>
</dbReference>
<dbReference type="AlphaFoldDB" id="A0A1B9C0V1"/>
<evidence type="ECO:0000256" key="1">
    <source>
        <dbReference type="ARBA" id="ARBA00001953"/>
    </source>
</evidence>
<dbReference type="PANTHER" id="PTHR18866:SF128">
    <property type="entry name" value="UREA AMIDOLYASE"/>
    <property type="match status" value="1"/>
</dbReference>
<dbReference type="SMART" id="SM00797">
    <property type="entry name" value="AHS2"/>
    <property type="match status" value="1"/>
</dbReference>
<evidence type="ECO:0000256" key="6">
    <source>
        <dbReference type="ARBA" id="ARBA00023267"/>
    </source>
</evidence>
<dbReference type="RefSeq" id="WP_065412753.1">
    <property type="nucleotide sequence ID" value="NZ_MASQ01000058.1"/>
</dbReference>
<dbReference type="Pfam" id="PF02682">
    <property type="entry name" value="CT_C_D"/>
    <property type="match status" value="1"/>
</dbReference>
<gene>
    <name evidence="11" type="ORF">BBC27_07050</name>
</gene>
<dbReference type="FunFam" id="3.40.50.20:FF:000010">
    <property type="entry name" value="Propionyl-CoA carboxylase subunit alpha"/>
    <property type="match status" value="1"/>
</dbReference>
<dbReference type="GO" id="GO:0005524">
    <property type="term" value="F:ATP binding"/>
    <property type="evidence" value="ECO:0007669"/>
    <property type="project" value="UniProtKB-UniRule"/>
</dbReference>
<dbReference type="EMBL" id="MASQ01000058">
    <property type="protein sequence ID" value="OCB03606.1"/>
    <property type="molecule type" value="Genomic_DNA"/>
</dbReference>
<evidence type="ECO:0000256" key="7">
    <source>
        <dbReference type="PROSITE-ProRule" id="PRU00409"/>
    </source>
</evidence>
<dbReference type="Pfam" id="PF02786">
    <property type="entry name" value="CPSase_L_D2"/>
    <property type="match status" value="1"/>
</dbReference>
<feature type="domain" description="ATP-grasp" evidence="9">
    <location>
        <begin position="123"/>
        <end position="320"/>
    </location>
</feature>
<dbReference type="InterPro" id="IPR000089">
    <property type="entry name" value="Biotin_lipoyl"/>
</dbReference>
<dbReference type="Gene3D" id="3.30.1360.40">
    <property type="match status" value="1"/>
</dbReference>
<dbReference type="SUPFAM" id="SSF51246">
    <property type="entry name" value="Rudiment single hybrid motif"/>
    <property type="match status" value="1"/>
</dbReference>
<evidence type="ECO:0000259" key="9">
    <source>
        <dbReference type="PROSITE" id="PS50975"/>
    </source>
</evidence>
<dbReference type="Proteomes" id="UP000093129">
    <property type="component" value="Unassembled WGS sequence"/>
</dbReference>
<evidence type="ECO:0000259" key="10">
    <source>
        <dbReference type="PROSITE" id="PS50979"/>
    </source>
</evidence>
<evidence type="ECO:0000259" key="8">
    <source>
        <dbReference type="PROSITE" id="PS50968"/>
    </source>
</evidence>
<evidence type="ECO:0000256" key="4">
    <source>
        <dbReference type="ARBA" id="ARBA00022801"/>
    </source>
</evidence>
<dbReference type="SUPFAM" id="SSF52440">
    <property type="entry name" value="PreATP-grasp domain"/>
    <property type="match status" value="1"/>
</dbReference>
<dbReference type="SUPFAM" id="SSF50891">
    <property type="entry name" value="Cyclophilin-like"/>
    <property type="match status" value="2"/>
</dbReference>
<dbReference type="SMART" id="SM00878">
    <property type="entry name" value="Biotin_carb_C"/>
    <property type="match status" value="1"/>
</dbReference>
<dbReference type="Gene3D" id="2.40.100.10">
    <property type="entry name" value="Cyclophilin-like"/>
    <property type="match status" value="2"/>
</dbReference>
<dbReference type="SMART" id="SM00796">
    <property type="entry name" value="AHS1"/>
    <property type="match status" value="1"/>
</dbReference>
<dbReference type="InterPro" id="IPR011054">
    <property type="entry name" value="Rudment_hybrid_motif"/>
</dbReference>
<dbReference type="Gene3D" id="3.30.470.20">
    <property type="entry name" value="ATP-grasp fold, B domain"/>
    <property type="match status" value="1"/>
</dbReference>